<protein>
    <recommendedName>
        <fullName evidence="2">Cell shape determination protein CcmA</fullName>
    </recommendedName>
</protein>
<dbReference type="PANTHER" id="PTHR35024:SF4">
    <property type="entry name" value="POLYMER-FORMING CYTOSKELETAL PROTEIN"/>
    <property type="match status" value="1"/>
</dbReference>
<evidence type="ECO:0008006" key="2">
    <source>
        <dbReference type="Google" id="ProtNLM"/>
    </source>
</evidence>
<gene>
    <name evidence="1" type="ORF">METZ01_LOCUS356996</name>
</gene>
<sequence length="176" mass="19001">MSMTKLNFKLISIKGRINMFEKKSSTTDQTNTTEDSFNVLRPKKGSAKVVIGNGVKIKGEITDADEVQIDGSADVTMNTDNLMIGGTGDLKGTITSHNADVWGKLDGEVKVGGTLTIQEQGSVSGSIEYENLQIKLGGKIKGDVKVSEKIKNIDDIKNINKEKSLPLQSSLDNKNN</sequence>
<evidence type="ECO:0000313" key="1">
    <source>
        <dbReference type="EMBL" id="SVD04142.1"/>
    </source>
</evidence>
<dbReference type="Pfam" id="PF04519">
    <property type="entry name" value="Bactofilin"/>
    <property type="match status" value="1"/>
</dbReference>
<dbReference type="InterPro" id="IPR007607">
    <property type="entry name" value="BacA/B"/>
</dbReference>
<dbReference type="AlphaFoldDB" id="A0A382S3I9"/>
<accession>A0A382S3I9</accession>
<proteinExistence type="predicted"/>
<organism evidence="1">
    <name type="scientific">marine metagenome</name>
    <dbReference type="NCBI Taxonomy" id="408172"/>
    <lineage>
        <taxon>unclassified sequences</taxon>
        <taxon>metagenomes</taxon>
        <taxon>ecological metagenomes</taxon>
    </lineage>
</organism>
<reference evidence="1" key="1">
    <citation type="submission" date="2018-05" db="EMBL/GenBank/DDBJ databases">
        <authorList>
            <person name="Lanie J.A."/>
            <person name="Ng W.-L."/>
            <person name="Kazmierczak K.M."/>
            <person name="Andrzejewski T.M."/>
            <person name="Davidsen T.M."/>
            <person name="Wayne K.J."/>
            <person name="Tettelin H."/>
            <person name="Glass J.I."/>
            <person name="Rusch D."/>
            <person name="Podicherti R."/>
            <person name="Tsui H.-C.T."/>
            <person name="Winkler M.E."/>
        </authorList>
    </citation>
    <scope>NUCLEOTIDE SEQUENCE</scope>
</reference>
<dbReference type="EMBL" id="UINC01125962">
    <property type="protein sequence ID" value="SVD04142.1"/>
    <property type="molecule type" value="Genomic_DNA"/>
</dbReference>
<dbReference type="PANTHER" id="PTHR35024">
    <property type="entry name" value="HYPOTHETICAL CYTOSOLIC PROTEIN"/>
    <property type="match status" value="1"/>
</dbReference>
<name>A0A382S3I9_9ZZZZ</name>